<keyword evidence="1" id="KW-0732">Signal</keyword>
<evidence type="ECO:0008006" key="3">
    <source>
        <dbReference type="Google" id="ProtNLM"/>
    </source>
</evidence>
<dbReference type="EMBL" id="GEZM01054364">
    <property type="protein sequence ID" value="JAV73718.1"/>
    <property type="molecule type" value="Transcribed_RNA"/>
</dbReference>
<dbReference type="AlphaFoldDB" id="A0A1Y1LJ89"/>
<dbReference type="PANTHER" id="PTHR34153">
    <property type="entry name" value="SI:CH211-262H13.3-RELATED-RELATED"/>
    <property type="match status" value="1"/>
</dbReference>
<name>A0A1Y1LJ89_PHOPY</name>
<feature type="chain" id="PRO_5011907381" description="DUF4806 domain-containing protein" evidence="1">
    <location>
        <begin position="23"/>
        <end position="100"/>
    </location>
</feature>
<dbReference type="PANTHER" id="PTHR34153:SF2">
    <property type="entry name" value="SI:CH211-262H13.3-RELATED"/>
    <property type="match status" value="1"/>
</dbReference>
<accession>A0A1Y1LJ89</accession>
<reference evidence="2" key="1">
    <citation type="journal article" date="2016" name="Sci. Rep.">
        <title>Molecular characterization of firefly nuptial gifts: a multi-omics approach sheds light on postcopulatory sexual selection.</title>
        <authorList>
            <person name="Al-Wathiqui N."/>
            <person name="Fallon T.R."/>
            <person name="South A."/>
            <person name="Weng J.K."/>
            <person name="Lewis S.M."/>
        </authorList>
    </citation>
    <scope>NUCLEOTIDE SEQUENCE</scope>
</reference>
<proteinExistence type="predicted"/>
<organism evidence="2">
    <name type="scientific">Photinus pyralis</name>
    <name type="common">Common eastern firefly</name>
    <name type="synonym">Lampyris pyralis</name>
    <dbReference type="NCBI Taxonomy" id="7054"/>
    <lineage>
        <taxon>Eukaryota</taxon>
        <taxon>Metazoa</taxon>
        <taxon>Ecdysozoa</taxon>
        <taxon>Arthropoda</taxon>
        <taxon>Hexapoda</taxon>
        <taxon>Insecta</taxon>
        <taxon>Pterygota</taxon>
        <taxon>Neoptera</taxon>
        <taxon>Endopterygota</taxon>
        <taxon>Coleoptera</taxon>
        <taxon>Polyphaga</taxon>
        <taxon>Elateriformia</taxon>
        <taxon>Elateroidea</taxon>
        <taxon>Lampyridae</taxon>
        <taxon>Lampyrinae</taxon>
        <taxon>Photinus</taxon>
    </lineage>
</organism>
<protein>
    <recommendedName>
        <fullName evidence="3">DUF4806 domain-containing protein</fullName>
    </recommendedName>
</protein>
<evidence type="ECO:0000256" key="1">
    <source>
        <dbReference type="SAM" id="SignalP"/>
    </source>
</evidence>
<dbReference type="EMBL" id="GEZM01054363">
    <property type="protein sequence ID" value="JAV73722.1"/>
    <property type="molecule type" value="Transcribed_RNA"/>
</dbReference>
<sequence length="100" mass="11611">MHYTNIILIIIFKALKFSLVGGETAKDITRRILYLMLTNDVAKLYSFDGAKGKLKFKSLKLYHLLLASIRKNQKTHDATESDILPETRQWLAQAKFRKQK</sequence>
<feature type="signal peptide" evidence="1">
    <location>
        <begin position="1"/>
        <end position="22"/>
    </location>
</feature>
<evidence type="ECO:0000313" key="2">
    <source>
        <dbReference type="EMBL" id="JAV73722.1"/>
    </source>
</evidence>